<comment type="similarity">
    <text evidence="1">Belongs to the peptidase C48 family.</text>
</comment>
<evidence type="ECO:0000313" key="6">
    <source>
        <dbReference type="Proteomes" id="UP001163846"/>
    </source>
</evidence>
<proteinExistence type="inferred from homology"/>
<organism evidence="5 6">
    <name type="scientific">Lentinula raphanica</name>
    <dbReference type="NCBI Taxonomy" id="153919"/>
    <lineage>
        <taxon>Eukaryota</taxon>
        <taxon>Fungi</taxon>
        <taxon>Dikarya</taxon>
        <taxon>Basidiomycota</taxon>
        <taxon>Agaricomycotina</taxon>
        <taxon>Agaricomycetes</taxon>
        <taxon>Agaricomycetidae</taxon>
        <taxon>Agaricales</taxon>
        <taxon>Marasmiineae</taxon>
        <taxon>Omphalotaceae</taxon>
        <taxon>Lentinula</taxon>
    </lineage>
</organism>
<protein>
    <recommendedName>
        <fullName evidence="4">Ubiquitin-like protease family profile domain-containing protein</fullName>
    </recommendedName>
</protein>
<dbReference type="GO" id="GO:0006508">
    <property type="term" value="P:proteolysis"/>
    <property type="evidence" value="ECO:0007669"/>
    <property type="project" value="UniProtKB-KW"/>
</dbReference>
<keyword evidence="3" id="KW-0378">Hydrolase</keyword>
<evidence type="ECO:0000313" key="5">
    <source>
        <dbReference type="EMBL" id="KAJ3834478.1"/>
    </source>
</evidence>
<accession>A0AA38P1P8</accession>
<dbReference type="PROSITE" id="PS50600">
    <property type="entry name" value="ULP_PROTEASE"/>
    <property type="match status" value="1"/>
</dbReference>
<gene>
    <name evidence="5" type="ORF">F5878DRAFT_664730</name>
</gene>
<dbReference type="InterPro" id="IPR003653">
    <property type="entry name" value="Peptidase_C48_C"/>
</dbReference>
<dbReference type="Pfam" id="PF02902">
    <property type="entry name" value="Peptidase_C48"/>
    <property type="match status" value="1"/>
</dbReference>
<keyword evidence="2" id="KW-0645">Protease</keyword>
<dbReference type="GO" id="GO:0019783">
    <property type="term" value="F:ubiquitin-like protein peptidase activity"/>
    <property type="evidence" value="ECO:0007669"/>
    <property type="project" value="UniProtKB-ARBA"/>
</dbReference>
<reference evidence="5" key="1">
    <citation type="submission" date="2022-08" db="EMBL/GenBank/DDBJ databases">
        <authorList>
            <consortium name="DOE Joint Genome Institute"/>
            <person name="Min B."/>
            <person name="Riley R."/>
            <person name="Sierra-Patev S."/>
            <person name="Naranjo-Ortiz M."/>
            <person name="Looney B."/>
            <person name="Konkel Z."/>
            <person name="Slot J.C."/>
            <person name="Sakamoto Y."/>
            <person name="Steenwyk J.L."/>
            <person name="Rokas A."/>
            <person name="Carro J."/>
            <person name="Camarero S."/>
            <person name="Ferreira P."/>
            <person name="Molpeceres G."/>
            <person name="Ruiz-Duenas F.J."/>
            <person name="Serrano A."/>
            <person name="Henrissat B."/>
            <person name="Drula E."/>
            <person name="Hughes K.W."/>
            <person name="Mata J.L."/>
            <person name="Ishikawa N.K."/>
            <person name="Vargas-Isla R."/>
            <person name="Ushijima S."/>
            <person name="Smith C.A."/>
            <person name="Ahrendt S."/>
            <person name="Andreopoulos W."/>
            <person name="He G."/>
            <person name="Labutti K."/>
            <person name="Lipzen A."/>
            <person name="Ng V."/>
            <person name="Sandor L."/>
            <person name="Barry K."/>
            <person name="Martinez A.T."/>
            <person name="Xiao Y."/>
            <person name="Gibbons J.G."/>
            <person name="Terashima K."/>
            <person name="Hibbett D.S."/>
            <person name="Grigoriev I.V."/>
        </authorList>
    </citation>
    <scope>NUCLEOTIDE SEQUENCE</scope>
    <source>
        <strain evidence="5">TFB9207</strain>
    </source>
</reference>
<keyword evidence="6" id="KW-1185">Reference proteome</keyword>
<evidence type="ECO:0000256" key="3">
    <source>
        <dbReference type="ARBA" id="ARBA00022801"/>
    </source>
</evidence>
<evidence type="ECO:0000256" key="2">
    <source>
        <dbReference type="ARBA" id="ARBA00022670"/>
    </source>
</evidence>
<dbReference type="SUPFAM" id="SSF54001">
    <property type="entry name" value="Cysteine proteinases"/>
    <property type="match status" value="1"/>
</dbReference>
<comment type="caution">
    <text evidence="5">The sequence shown here is derived from an EMBL/GenBank/DDBJ whole genome shotgun (WGS) entry which is preliminary data.</text>
</comment>
<dbReference type="Proteomes" id="UP001163846">
    <property type="component" value="Unassembled WGS sequence"/>
</dbReference>
<sequence>MSGELKSYQTILDQRAKFRDIAVNRKLLLDAFQGATELCKADGQSSLADLVFDEQVLFRRASLVFLAMSQSLERTINSWKDTHPLVADVLLNKRISALQEASKAYTISKTLWNDEHTINHEDLARMSSLKWLNSKLIDVFVSKFNHCVAYLDTNFAYHYILPASKPHDTLKNSQGRIRYKPLKDQALQSRFENENVSLIFPLNMNNSHWFVGVICRASSTIQILDSLGRGDMDIRAYHTAYKNMQAVWKVLVDAWPETLGVQAQLRWKLEIHSKVNDSDCGIFAIMFMMHLGYGPHINHEQVPVSYRLPSQSSNLAGLRLLLLEELDL</sequence>
<dbReference type="AlphaFoldDB" id="A0AA38P1P8"/>
<evidence type="ECO:0000256" key="1">
    <source>
        <dbReference type="ARBA" id="ARBA00005234"/>
    </source>
</evidence>
<dbReference type="Gene3D" id="3.40.395.10">
    <property type="entry name" value="Adenoviral Proteinase, Chain A"/>
    <property type="match status" value="1"/>
</dbReference>
<dbReference type="InterPro" id="IPR038765">
    <property type="entry name" value="Papain-like_cys_pep_sf"/>
</dbReference>
<feature type="domain" description="Ubiquitin-like protease family profile" evidence="4">
    <location>
        <begin position="116"/>
        <end position="291"/>
    </location>
</feature>
<name>A0AA38P1P8_9AGAR</name>
<evidence type="ECO:0000259" key="4">
    <source>
        <dbReference type="PROSITE" id="PS50600"/>
    </source>
</evidence>
<dbReference type="GO" id="GO:0008234">
    <property type="term" value="F:cysteine-type peptidase activity"/>
    <property type="evidence" value="ECO:0007669"/>
    <property type="project" value="InterPro"/>
</dbReference>
<dbReference type="EMBL" id="MU806527">
    <property type="protein sequence ID" value="KAJ3834478.1"/>
    <property type="molecule type" value="Genomic_DNA"/>
</dbReference>